<keyword evidence="6 7" id="KW-0998">Cell outer membrane</keyword>
<feature type="chain" id="PRO_5045521397" evidence="9">
    <location>
        <begin position="38"/>
        <end position="1114"/>
    </location>
</feature>
<keyword evidence="3 7" id="KW-1134">Transmembrane beta strand</keyword>
<evidence type="ECO:0000256" key="3">
    <source>
        <dbReference type="ARBA" id="ARBA00022452"/>
    </source>
</evidence>
<evidence type="ECO:0000259" key="10">
    <source>
        <dbReference type="Pfam" id="PF07715"/>
    </source>
</evidence>
<evidence type="ECO:0000256" key="1">
    <source>
        <dbReference type="ARBA" id="ARBA00004571"/>
    </source>
</evidence>
<dbReference type="NCBIfam" id="TIGR04056">
    <property type="entry name" value="OMP_RagA_SusC"/>
    <property type="match status" value="1"/>
</dbReference>
<dbReference type="Gene3D" id="2.40.170.20">
    <property type="entry name" value="TonB-dependent receptor, beta-barrel domain"/>
    <property type="match status" value="1"/>
</dbReference>
<evidence type="ECO:0000256" key="8">
    <source>
        <dbReference type="SAM" id="MobiDB-lite"/>
    </source>
</evidence>
<accession>A0ABR9AIC5</accession>
<evidence type="ECO:0000313" key="11">
    <source>
        <dbReference type="EMBL" id="MBD8487369.1"/>
    </source>
</evidence>
<dbReference type="InterPro" id="IPR008969">
    <property type="entry name" value="CarboxyPept-like_regulatory"/>
</dbReference>
<sequence length="1114" mass="123275">MKKNQIILLMRITTRMLCLALILAVSMSVSIAGNAIAQDPSETMVTITKDHLTMASVMHIIENQTDFNFSYNSEFNLQKELSISKGKITLSNLLNNISSQTGFEFKLINQTIGIGYDQSKANQETTLRGKVTNTEGEPLPGASILISGTSKGTVTDIDGNFTITVNSQSILVIDYVGYKAQKITVGNQDNITVVLQNDDSSLEEFVVVSYGTQEKREITGAISQLDASELQDQPVNQFAQQLQGKIAGVQVSQINGQPGRGIGFRIRGAASMHASNQPLVVIDGIPITGSINNINPSEIETFTVLKDASSAALYGSRAANGVILITTKKAEFEDSRIEFNSFYGVQSIPKNKVPDLMTAEEFAQFQKEHYEDRVKYESYSGSLDPAYENPSDYGAGTDWFNTLTQTAPIQKYNLTVLSAKNNSSTSVVAGYTKQDGVIINTGTQLYSLRINHEFRLRDNFKIGFRLAPSYRKDHNNRLGSDGLGGIVQDIVESSPLVAPINPDGSYPLYVNSPRMVKTLNPYARMLETKDDYNTTRILGNGYFNYEFIKGLSLNTNLAVDKGAETRNRFYPSIIQGNGLAAGYSSSVDNYSWTAETNLEYKKTVGDHHFEVLAGYSAQKFDQESNNVSGSNYPSDEVGWISAATSINGGSSNTTQYSLVSQLGRLNYDLKGKYFMSLAVRRDGSSRFGDESKYGLFPSVSAGWILSDEPFIHNIDAINFLKVRGSYGITGNDRIGNYTHVSNLGEYNYVFDDTLVPGITIGSLGNSKLEWERNKQLDLGLDINLLDNRLQFSYDYYHKISDGLIQNRPIPRASGFTSINSNIGVIEFWGHEFTMNILAVDKALQWNSNVNLSFNRNLIKDLVDPGYIRRNNTISSDYYRHQEGHSLGEFYGFIFEGLYRDEEDLASSPQLQISGMHSNVGTIKMKDVNGDNIINEDDRTFIGDPTPDFIFGFNNDFRYKNFDLNLSMQGAVGGKIMNPVKWAYLLNLDGARMMLVDAKDRWRSPENPGKGELPRTESGTTALGRSVNTQWIEDGTYLSVNNITLGYNINLLKKSVLQKLRVYGSIQNALVLTGYTGMNPEINVGGMDPTKGVGIDENGYPVPRTFSLGVNVTLK</sequence>
<organism evidence="11 12">
    <name type="scientific">Echinicola arenosa</name>
    <dbReference type="NCBI Taxonomy" id="2774144"/>
    <lineage>
        <taxon>Bacteria</taxon>
        <taxon>Pseudomonadati</taxon>
        <taxon>Bacteroidota</taxon>
        <taxon>Cytophagia</taxon>
        <taxon>Cytophagales</taxon>
        <taxon>Cyclobacteriaceae</taxon>
        <taxon>Echinicola</taxon>
    </lineage>
</organism>
<dbReference type="Pfam" id="PF07715">
    <property type="entry name" value="Plug"/>
    <property type="match status" value="1"/>
</dbReference>
<dbReference type="InterPro" id="IPR023996">
    <property type="entry name" value="TonB-dep_OMP_SusC/RagA"/>
</dbReference>
<evidence type="ECO:0000256" key="9">
    <source>
        <dbReference type="SAM" id="SignalP"/>
    </source>
</evidence>
<keyword evidence="12" id="KW-1185">Reference proteome</keyword>
<comment type="similarity">
    <text evidence="7">Belongs to the TonB-dependent receptor family.</text>
</comment>
<proteinExistence type="inferred from homology"/>
<name>A0ABR9AIC5_9BACT</name>
<dbReference type="Gene3D" id="2.60.40.1120">
    <property type="entry name" value="Carboxypeptidase-like, regulatory domain"/>
    <property type="match status" value="1"/>
</dbReference>
<dbReference type="InterPro" id="IPR012910">
    <property type="entry name" value="Plug_dom"/>
</dbReference>
<evidence type="ECO:0000256" key="7">
    <source>
        <dbReference type="PROSITE-ProRule" id="PRU01360"/>
    </source>
</evidence>
<keyword evidence="5 7" id="KW-0472">Membrane</keyword>
<reference evidence="11 12" key="1">
    <citation type="submission" date="2020-09" db="EMBL/GenBank/DDBJ databases">
        <title>Echinicola sp. CAU 1574 isolated from sand of Sido Beach.</title>
        <authorList>
            <person name="Kim W."/>
        </authorList>
    </citation>
    <scope>NUCLEOTIDE SEQUENCE [LARGE SCALE GENOMIC DNA]</scope>
    <source>
        <strain evidence="11 12">CAU 1574</strain>
    </source>
</reference>
<dbReference type="EMBL" id="JACYTQ010000001">
    <property type="protein sequence ID" value="MBD8487369.1"/>
    <property type="molecule type" value="Genomic_DNA"/>
</dbReference>
<dbReference type="RefSeq" id="WP_192007175.1">
    <property type="nucleotide sequence ID" value="NZ_JACYTQ010000001.1"/>
</dbReference>
<feature type="region of interest" description="Disordered" evidence="8">
    <location>
        <begin position="1000"/>
        <end position="1019"/>
    </location>
</feature>
<evidence type="ECO:0000256" key="5">
    <source>
        <dbReference type="ARBA" id="ARBA00023136"/>
    </source>
</evidence>
<dbReference type="InterPro" id="IPR023997">
    <property type="entry name" value="TonB-dep_OMP_SusC/RagA_CS"/>
</dbReference>
<evidence type="ECO:0000256" key="2">
    <source>
        <dbReference type="ARBA" id="ARBA00022448"/>
    </source>
</evidence>
<dbReference type="Pfam" id="PF13715">
    <property type="entry name" value="CarbopepD_reg_2"/>
    <property type="match status" value="1"/>
</dbReference>
<dbReference type="SUPFAM" id="SSF56935">
    <property type="entry name" value="Porins"/>
    <property type="match status" value="1"/>
</dbReference>
<dbReference type="InterPro" id="IPR037066">
    <property type="entry name" value="Plug_dom_sf"/>
</dbReference>
<dbReference type="InterPro" id="IPR039426">
    <property type="entry name" value="TonB-dep_rcpt-like"/>
</dbReference>
<keyword evidence="2 7" id="KW-0813">Transport</keyword>
<dbReference type="Gene3D" id="2.170.130.10">
    <property type="entry name" value="TonB-dependent receptor, plug domain"/>
    <property type="match status" value="1"/>
</dbReference>
<comment type="caution">
    <text evidence="11">The sequence shown here is derived from an EMBL/GenBank/DDBJ whole genome shotgun (WGS) entry which is preliminary data.</text>
</comment>
<feature type="signal peptide" evidence="9">
    <location>
        <begin position="1"/>
        <end position="37"/>
    </location>
</feature>
<evidence type="ECO:0000313" key="12">
    <source>
        <dbReference type="Proteomes" id="UP000647133"/>
    </source>
</evidence>
<dbReference type="NCBIfam" id="TIGR04057">
    <property type="entry name" value="SusC_RagA_signa"/>
    <property type="match status" value="1"/>
</dbReference>
<keyword evidence="11" id="KW-0675">Receptor</keyword>
<dbReference type="Proteomes" id="UP000647133">
    <property type="component" value="Unassembled WGS sequence"/>
</dbReference>
<keyword evidence="4 7" id="KW-0812">Transmembrane</keyword>
<feature type="domain" description="TonB-dependent receptor plug" evidence="10">
    <location>
        <begin position="215"/>
        <end position="322"/>
    </location>
</feature>
<comment type="subcellular location">
    <subcellularLocation>
        <location evidence="1 7">Cell outer membrane</location>
        <topology evidence="1 7">Multi-pass membrane protein</topology>
    </subcellularLocation>
</comment>
<protein>
    <submittedName>
        <fullName evidence="11">TonB-dependent receptor</fullName>
    </submittedName>
</protein>
<keyword evidence="9" id="KW-0732">Signal</keyword>
<evidence type="ECO:0000256" key="6">
    <source>
        <dbReference type="ARBA" id="ARBA00023237"/>
    </source>
</evidence>
<evidence type="ECO:0000256" key="4">
    <source>
        <dbReference type="ARBA" id="ARBA00022692"/>
    </source>
</evidence>
<dbReference type="PROSITE" id="PS52016">
    <property type="entry name" value="TONB_DEPENDENT_REC_3"/>
    <property type="match status" value="1"/>
</dbReference>
<dbReference type="InterPro" id="IPR036942">
    <property type="entry name" value="Beta-barrel_TonB_sf"/>
</dbReference>
<gene>
    <name evidence="11" type="ORF">IFO69_01280</name>
</gene>
<dbReference type="SUPFAM" id="SSF49464">
    <property type="entry name" value="Carboxypeptidase regulatory domain-like"/>
    <property type="match status" value="1"/>
</dbReference>